<dbReference type="PANTHER" id="PTHR12468:SF2">
    <property type="entry name" value="GPI MANNOSYLTRANSFERASE 2"/>
    <property type="match status" value="1"/>
</dbReference>
<dbReference type="EC" id="2.4.1.-" evidence="12"/>
<organism evidence="14 15">
    <name type="scientific">Boletus reticuloceps</name>
    <dbReference type="NCBI Taxonomy" id="495285"/>
    <lineage>
        <taxon>Eukaryota</taxon>
        <taxon>Fungi</taxon>
        <taxon>Dikarya</taxon>
        <taxon>Basidiomycota</taxon>
        <taxon>Agaricomycotina</taxon>
        <taxon>Agaricomycetes</taxon>
        <taxon>Agaricomycetidae</taxon>
        <taxon>Boletales</taxon>
        <taxon>Boletineae</taxon>
        <taxon>Boletaceae</taxon>
        <taxon>Boletoideae</taxon>
        <taxon>Boletus</taxon>
    </lineage>
</organism>
<keyword evidence="6 12" id="KW-0328">Glycosyltransferase</keyword>
<protein>
    <recommendedName>
        <fullName evidence="4 12">GPI mannosyltransferase 2</fullName>
        <ecNumber evidence="12">2.4.1.-</ecNumber>
    </recommendedName>
</protein>
<dbReference type="UniPathway" id="UPA00196"/>
<name>A0A8I2YDV7_9AGAM</name>
<dbReference type="Pfam" id="PF04188">
    <property type="entry name" value="Mannosyl_trans2"/>
    <property type="match status" value="1"/>
</dbReference>
<evidence type="ECO:0000256" key="1">
    <source>
        <dbReference type="ARBA" id="ARBA00004477"/>
    </source>
</evidence>
<dbReference type="GO" id="GO:0004376">
    <property type="term" value="F:GPI mannosyltransferase activity"/>
    <property type="evidence" value="ECO:0007669"/>
    <property type="project" value="InterPro"/>
</dbReference>
<dbReference type="AlphaFoldDB" id="A0A8I2YDV7"/>
<evidence type="ECO:0000256" key="6">
    <source>
        <dbReference type="ARBA" id="ARBA00022676"/>
    </source>
</evidence>
<proteinExistence type="inferred from homology"/>
<evidence type="ECO:0000313" key="15">
    <source>
        <dbReference type="Proteomes" id="UP000683000"/>
    </source>
</evidence>
<keyword evidence="10 12" id="KW-1133">Transmembrane helix</keyword>
<evidence type="ECO:0000256" key="11">
    <source>
        <dbReference type="ARBA" id="ARBA00023136"/>
    </source>
</evidence>
<feature type="transmembrane region" description="Helical" evidence="12">
    <location>
        <begin position="151"/>
        <end position="170"/>
    </location>
</feature>
<comment type="caution">
    <text evidence="14">The sequence shown here is derived from an EMBL/GenBank/DDBJ whole genome shotgun (WGS) entry which is preliminary data.</text>
</comment>
<evidence type="ECO:0000256" key="12">
    <source>
        <dbReference type="RuleBase" id="RU363112"/>
    </source>
</evidence>
<sequence length="353" mass="39542">MGVVSSYFRSSCACPDTCSRVQGLAPQIPPAPLLGGAMLAVLFDPTHVLYRLSLHHLRSPSAAFLAAALSLLSSSPATLRFAPYSEPFFTYCSYQGMWACARTRWVSASVWFALASAFRSNGVLLSGFIVWGMLVVPYLSGRRDLLTPARILYCTVLVAIPLVPFVHHNYRGYVLFCTSTADRRPEWCDRGLLPSIYAHVQRAYWNVGFLRYWTVSNMPNFLLALPILGNVYAFCGFYLSRVAQVYPGLFVRSSSAPRRRETARSTPGPKPRHTIPTKPHPPSLFLAPSLLPHVLHAVALVLLLTFNAHVQIALRVLPSLPLVYWGAAWLLVEHPWWGKARERYFATMVYTWV</sequence>
<gene>
    <name evidence="14" type="ORF">JVT61DRAFT_12503</name>
</gene>
<feature type="transmembrane region" description="Helical" evidence="12">
    <location>
        <begin position="284"/>
        <end position="306"/>
    </location>
</feature>
<dbReference type="Proteomes" id="UP000683000">
    <property type="component" value="Unassembled WGS sequence"/>
</dbReference>
<evidence type="ECO:0000256" key="9">
    <source>
        <dbReference type="ARBA" id="ARBA00022824"/>
    </source>
</evidence>
<keyword evidence="8 12" id="KW-0812">Transmembrane</keyword>
<evidence type="ECO:0000256" key="3">
    <source>
        <dbReference type="ARBA" id="ARBA00008698"/>
    </source>
</evidence>
<comment type="similarity">
    <text evidence="3 12">Belongs to the PIGV family.</text>
</comment>
<comment type="pathway">
    <text evidence="2 12">Glycolipid biosynthesis; glycosylphosphatidylinositol-anchor biosynthesis.</text>
</comment>
<comment type="function">
    <text evidence="12">Mannosyltransferase involved in glycosylphosphatidylinositol-anchor biosynthesis.</text>
</comment>
<evidence type="ECO:0000256" key="5">
    <source>
        <dbReference type="ARBA" id="ARBA00022502"/>
    </source>
</evidence>
<evidence type="ECO:0000256" key="7">
    <source>
        <dbReference type="ARBA" id="ARBA00022679"/>
    </source>
</evidence>
<feature type="transmembrane region" description="Helical" evidence="12">
    <location>
        <begin position="312"/>
        <end position="332"/>
    </location>
</feature>
<comment type="caution">
    <text evidence="12">Lacks conserved residue(s) required for the propagation of feature annotation.</text>
</comment>
<dbReference type="GO" id="GO:0031501">
    <property type="term" value="C:mannosyltransferase complex"/>
    <property type="evidence" value="ECO:0007669"/>
    <property type="project" value="TreeGrafter"/>
</dbReference>
<evidence type="ECO:0000256" key="4">
    <source>
        <dbReference type="ARBA" id="ARBA00013795"/>
    </source>
</evidence>
<keyword evidence="11 12" id="KW-0472">Membrane</keyword>
<evidence type="ECO:0000256" key="10">
    <source>
        <dbReference type="ARBA" id="ARBA00022989"/>
    </source>
</evidence>
<evidence type="ECO:0000313" key="14">
    <source>
        <dbReference type="EMBL" id="KAG6370097.1"/>
    </source>
</evidence>
<dbReference type="GO" id="GO:0005789">
    <property type="term" value="C:endoplasmic reticulum membrane"/>
    <property type="evidence" value="ECO:0007669"/>
    <property type="project" value="UniProtKB-SubCell"/>
</dbReference>
<evidence type="ECO:0000256" key="13">
    <source>
        <dbReference type="SAM" id="MobiDB-lite"/>
    </source>
</evidence>
<comment type="subcellular location">
    <subcellularLocation>
        <location evidence="1 12">Endoplasmic reticulum membrane</location>
        <topology evidence="1 12">Multi-pass membrane protein</topology>
    </subcellularLocation>
</comment>
<dbReference type="GO" id="GO:0000009">
    <property type="term" value="F:alpha-1,6-mannosyltransferase activity"/>
    <property type="evidence" value="ECO:0007669"/>
    <property type="project" value="InterPro"/>
</dbReference>
<evidence type="ECO:0000256" key="8">
    <source>
        <dbReference type="ARBA" id="ARBA00022692"/>
    </source>
</evidence>
<dbReference type="InterPro" id="IPR007315">
    <property type="entry name" value="PIG-V/Gpi18"/>
</dbReference>
<dbReference type="GO" id="GO:0006506">
    <property type="term" value="P:GPI anchor biosynthetic process"/>
    <property type="evidence" value="ECO:0007669"/>
    <property type="project" value="UniProtKB-UniPathway"/>
</dbReference>
<feature type="transmembrane region" description="Helical" evidence="12">
    <location>
        <begin position="221"/>
        <end position="239"/>
    </location>
</feature>
<keyword evidence="9 12" id="KW-0256">Endoplasmic reticulum</keyword>
<reference evidence="14" key="1">
    <citation type="submission" date="2021-03" db="EMBL/GenBank/DDBJ databases">
        <title>Evolutionary innovations through gain and loss of genes in the ectomycorrhizal Boletales.</title>
        <authorList>
            <person name="Wu G."/>
            <person name="Miyauchi S."/>
            <person name="Morin E."/>
            <person name="Yang Z.-L."/>
            <person name="Xu J."/>
            <person name="Martin F.M."/>
        </authorList>
    </citation>
    <scope>NUCLEOTIDE SEQUENCE</scope>
    <source>
        <strain evidence="14">BR01</strain>
    </source>
</reference>
<evidence type="ECO:0000256" key="2">
    <source>
        <dbReference type="ARBA" id="ARBA00004687"/>
    </source>
</evidence>
<keyword evidence="15" id="KW-1185">Reference proteome</keyword>
<keyword evidence="5 12" id="KW-0337">GPI-anchor biosynthesis</keyword>
<dbReference type="EMBL" id="JAGFBS010000057">
    <property type="protein sequence ID" value="KAG6370097.1"/>
    <property type="molecule type" value="Genomic_DNA"/>
</dbReference>
<keyword evidence="7 12" id="KW-0808">Transferase</keyword>
<accession>A0A8I2YDV7</accession>
<dbReference type="PANTHER" id="PTHR12468">
    <property type="entry name" value="GPI MANNOSYLTRANSFERASE 2"/>
    <property type="match status" value="1"/>
</dbReference>
<feature type="region of interest" description="Disordered" evidence="13">
    <location>
        <begin position="257"/>
        <end position="280"/>
    </location>
</feature>
<dbReference type="OrthoDB" id="10252502at2759"/>